<dbReference type="GO" id="GO:0016020">
    <property type="term" value="C:membrane"/>
    <property type="evidence" value="ECO:0007669"/>
    <property type="project" value="UniProtKB-SubCell"/>
</dbReference>
<comment type="caution">
    <text evidence="8">The sequence shown here is derived from an EMBL/GenBank/DDBJ whole genome shotgun (WGS) entry which is preliminary data.</text>
</comment>
<reference evidence="9" key="1">
    <citation type="journal article" date="2015" name="PLoS Genet.">
        <title>Genome Sequence and Transcriptome Analyses of Chrysochromulina tobin: Metabolic Tools for Enhanced Algal Fitness in the Prominent Order Prymnesiales (Haptophyceae).</title>
        <authorList>
            <person name="Hovde B.T."/>
            <person name="Deodato C.R."/>
            <person name="Hunsperger H.M."/>
            <person name="Ryken S.A."/>
            <person name="Yost W."/>
            <person name="Jha R.K."/>
            <person name="Patterson J."/>
            <person name="Monnat R.J. Jr."/>
            <person name="Barlow S.B."/>
            <person name="Starkenburg S.R."/>
            <person name="Cattolico R.A."/>
        </authorList>
    </citation>
    <scope>NUCLEOTIDE SEQUENCE</scope>
    <source>
        <strain evidence="9">CCMP291</strain>
    </source>
</reference>
<evidence type="ECO:0000256" key="3">
    <source>
        <dbReference type="ARBA" id="ARBA00022968"/>
    </source>
</evidence>
<keyword evidence="5" id="KW-0472">Membrane</keyword>
<gene>
    <name evidence="8" type="ORF">Ctob_015972</name>
</gene>
<dbReference type="PANTHER" id="PTHR12270:SF25">
    <property type="entry name" value="GLYCOSYLTRANSFERASE-LIKE PROTEIN LARGE"/>
    <property type="match status" value="1"/>
</dbReference>
<proteinExistence type="predicted"/>
<dbReference type="OrthoDB" id="411524at2759"/>
<dbReference type="Proteomes" id="UP000037460">
    <property type="component" value="Unassembled WGS sequence"/>
</dbReference>
<evidence type="ECO:0000256" key="4">
    <source>
        <dbReference type="ARBA" id="ARBA00022989"/>
    </source>
</evidence>
<evidence type="ECO:0000256" key="2">
    <source>
        <dbReference type="ARBA" id="ARBA00022692"/>
    </source>
</evidence>
<dbReference type="PANTHER" id="PTHR12270">
    <property type="entry name" value="GLYCOSYLTRANSFERASE-RELATED"/>
    <property type="match status" value="1"/>
</dbReference>
<evidence type="ECO:0000256" key="7">
    <source>
        <dbReference type="SAM" id="MobiDB-lite"/>
    </source>
</evidence>
<keyword evidence="3" id="KW-0735">Signal-anchor</keyword>
<dbReference type="AlphaFoldDB" id="A0A0M0LRA0"/>
<comment type="subcellular location">
    <subcellularLocation>
        <location evidence="1">Membrane</location>
        <topology evidence="1">Single-pass type II membrane protein</topology>
    </subcellularLocation>
</comment>
<dbReference type="GO" id="GO:0015020">
    <property type="term" value="F:glucuronosyltransferase activity"/>
    <property type="evidence" value="ECO:0007669"/>
    <property type="project" value="TreeGrafter"/>
</dbReference>
<dbReference type="InterPro" id="IPR051292">
    <property type="entry name" value="Xyl/GlcA_transferase"/>
</dbReference>
<feature type="region of interest" description="Disordered" evidence="7">
    <location>
        <begin position="187"/>
        <end position="207"/>
    </location>
</feature>
<dbReference type="GO" id="GO:0042285">
    <property type="term" value="F:xylosyltransferase activity"/>
    <property type="evidence" value="ECO:0007669"/>
    <property type="project" value="TreeGrafter"/>
</dbReference>
<evidence type="ECO:0000313" key="8">
    <source>
        <dbReference type="EMBL" id="KOO53564.1"/>
    </source>
</evidence>
<keyword evidence="4" id="KW-1133">Transmembrane helix</keyword>
<protein>
    <submittedName>
        <fullName evidence="8">Glycosyltransferase</fullName>
    </submittedName>
</protein>
<name>A0A0M0LRA0_9EUKA</name>
<dbReference type="EMBL" id="JWZX01000176">
    <property type="protein sequence ID" value="KOO53564.1"/>
    <property type="molecule type" value="Genomic_DNA"/>
</dbReference>
<evidence type="ECO:0000256" key="5">
    <source>
        <dbReference type="ARBA" id="ARBA00023136"/>
    </source>
</evidence>
<organism evidence="8 9">
    <name type="scientific">Chrysochromulina tobinii</name>
    <dbReference type="NCBI Taxonomy" id="1460289"/>
    <lineage>
        <taxon>Eukaryota</taxon>
        <taxon>Haptista</taxon>
        <taxon>Haptophyta</taxon>
        <taxon>Prymnesiophyceae</taxon>
        <taxon>Prymnesiales</taxon>
        <taxon>Chrysochromulinaceae</taxon>
        <taxon>Chrysochromulina</taxon>
    </lineage>
</organism>
<keyword evidence="9" id="KW-1185">Reference proteome</keyword>
<evidence type="ECO:0000313" key="9">
    <source>
        <dbReference type="Proteomes" id="UP000037460"/>
    </source>
</evidence>
<evidence type="ECO:0000256" key="1">
    <source>
        <dbReference type="ARBA" id="ARBA00004606"/>
    </source>
</evidence>
<dbReference type="Pfam" id="PF13896">
    <property type="entry name" value="Glyco_transf_49"/>
    <property type="match status" value="2"/>
</dbReference>
<keyword evidence="2" id="KW-0812">Transmembrane</keyword>
<dbReference type="GO" id="GO:0035269">
    <property type="term" value="P:protein O-linked glycosylation via mannose"/>
    <property type="evidence" value="ECO:0007669"/>
    <property type="project" value="TreeGrafter"/>
</dbReference>
<keyword evidence="6" id="KW-0325">Glycoprotein</keyword>
<evidence type="ECO:0000256" key="6">
    <source>
        <dbReference type="ARBA" id="ARBA00023180"/>
    </source>
</evidence>
<accession>A0A0M0LRA0</accession>
<sequence length="448" mass="49245">MTQERRASLHRLLATWDGYISIALLVDDYDAAVAEGLGVLRYRGKYPPATERITLSIVEDKGYRAPLNRFPYNVLRNTALRGCTADYVLAADVDFVPFPPRPSANLRRSLRELDVREGASNVLVLAAFEAMDHAVGPSDAQDSALHARRQAHATLGAAMPEGDQSQLHDKGFVGAGSRSGIAAAAPGRRLSALESNSSSPSGLGPSEDPYLDKAKLLSSVRANTIVGFASREYDAGHRCDHVHTFLQATAPYEVQYEFGCEPYTVVPRGMAHEYEERFVGYGKDRVSWNYELAAKRAQYNFSVYTCHQTMIDGLHRGRFEACASETERVCVRTGVYHPQLAVWAREAGHFRWMVLPGEALRTHASDGLAHIFASLELPPPPGMHCLAAQLQAWLTASRDKTNESSRVAPETTLDPNLVDPDLIGLSSTVSRLLKAFFARYNALLKGTL</sequence>
<keyword evidence="8" id="KW-0808">Transferase</keyword>